<evidence type="ECO:0000313" key="2">
    <source>
        <dbReference type="Proteomes" id="UP000030764"/>
    </source>
</evidence>
<evidence type="ECO:0000313" key="1">
    <source>
        <dbReference type="EMBL" id="KFD50700.1"/>
    </source>
</evidence>
<dbReference type="EMBL" id="KL363249">
    <property type="protein sequence ID" value="KFD50700.1"/>
    <property type="molecule type" value="Genomic_DNA"/>
</dbReference>
<protein>
    <submittedName>
        <fullName evidence="1">Uncharacterized protein</fullName>
    </submittedName>
</protein>
<name>A0A085M0F4_9BILA</name>
<proteinExistence type="predicted"/>
<gene>
    <name evidence="1" type="ORF">M513_08356</name>
</gene>
<dbReference type="AlphaFoldDB" id="A0A085M0F4"/>
<organism evidence="1 2">
    <name type="scientific">Trichuris suis</name>
    <name type="common">pig whipworm</name>
    <dbReference type="NCBI Taxonomy" id="68888"/>
    <lineage>
        <taxon>Eukaryota</taxon>
        <taxon>Metazoa</taxon>
        <taxon>Ecdysozoa</taxon>
        <taxon>Nematoda</taxon>
        <taxon>Enoplea</taxon>
        <taxon>Dorylaimia</taxon>
        <taxon>Trichinellida</taxon>
        <taxon>Trichuridae</taxon>
        <taxon>Trichuris</taxon>
    </lineage>
</organism>
<sequence>MDASSIPCPLAEVKSLASFDELDQCALRGPSRSGYAHLVFRNDTETGQSVVSAHRGMIMLAVVTLALVFRSRSFFAAGQKFLKITEIRPIPGASIGRVSRKMQKEHRFNSARSLRLK</sequence>
<keyword evidence="2" id="KW-1185">Reference proteome</keyword>
<reference evidence="1 2" key="1">
    <citation type="journal article" date="2014" name="Nat. Genet.">
        <title>Genome and transcriptome of the porcine whipworm Trichuris suis.</title>
        <authorList>
            <person name="Jex A.R."/>
            <person name="Nejsum P."/>
            <person name="Schwarz E.M."/>
            <person name="Hu L."/>
            <person name="Young N.D."/>
            <person name="Hall R.S."/>
            <person name="Korhonen P.K."/>
            <person name="Liao S."/>
            <person name="Thamsborg S."/>
            <person name="Xia J."/>
            <person name="Xu P."/>
            <person name="Wang S."/>
            <person name="Scheerlinck J.P."/>
            <person name="Hofmann A."/>
            <person name="Sternberg P.W."/>
            <person name="Wang J."/>
            <person name="Gasser R.B."/>
        </authorList>
    </citation>
    <scope>NUCLEOTIDE SEQUENCE [LARGE SCALE GENOMIC DNA]</scope>
    <source>
        <strain evidence="1">DCEP-RM93M</strain>
    </source>
</reference>
<dbReference type="Proteomes" id="UP000030764">
    <property type="component" value="Unassembled WGS sequence"/>
</dbReference>
<accession>A0A085M0F4</accession>